<dbReference type="KEGG" id="mpof:MPOR_13150"/>
<evidence type="ECO:0000259" key="4">
    <source>
        <dbReference type="Pfam" id="PF23717"/>
    </source>
</evidence>
<dbReference type="RefSeq" id="WP_163673006.1">
    <property type="nucleotide sequence ID" value="NZ_AP022570.1"/>
</dbReference>
<keyword evidence="2" id="KW-0472">Membrane</keyword>
<accession>A0A6N4V799</accession>
<feature type="region of interest" description="Disordered" evidence="1">
    <location>
        <begin position="247"/>
        <end position="285"/>
    </location>
</feature>
<evidence type="ECO:0000313" key="5">
    <source>
        <dbReference type="EMBL" id="BBX50289.1"/>
    </source>
</evidence>
<feature type="compositionally biased region" description="Pro residues" evidence="1">
    <location>
        <begin position="339"/>
        <end position="366"/>
    </location>
</feature>
<dbReference type="Pfam" id="PF23717">
    <property type="entry name" value="DUF7159"/>
    <property type="match status" value="1"/>
</dbReference>
<keyword evidence="2" id="KW-0812">Transmembrane</keyword>
<organism evidence="5 6">
    <name type="scientific">Mycolicibacterium poriferae</name>
    <dbReference type="NCBI Taxonomy" id="39694"/>
    <lineage>
        <taxon>Bacteria</taxon>
        <taxon>Bacillati</taxon>
        <taxon>Actinomycetota</taxon>
        <taxon>Actinomycetes</taxon>
        <taxon>Mycobacteriales</taxon>
        <taxon>Mycobacteriaceae</taxon>
        <taxon>Mycolicibacterium</taxon>
    </lineage>
</organism>
<feature type="domain" description="DUF7159" evidence="4">
    <location>
        <begin position="2"/>
        <end position="204"/>
    </location>
</feature>
<dbReference type="InterPro" id="IPR055581">
    <property type="entry name" value="DUF7157"/>
</dbReference>
<name>A0A6N4V799_9MYCO</name>
<reference evidence="5 6" key="1">
    <citation type="journal article" date="2019" name="Emerg. Microbes Infect.">
        <title>Comprehensive subspecies identification of 175 nontuberculous mycobacteria species based on 7547 genomic profiles.</title>
        <authorList>
            <person name="Matsumoto Y."/>
            <person name="Kinjo T."/>
            <person name="Motooka D."/>
            <person name="Nabeya D."/>
            <person name="Jung N."/>
            <person name="Uechi K."/>
            <person name="Horii T."/>
            <person name="Iida T."/>
            <person name="Fujita J."/>
            <person name="Nakamura S."/>
        </authorList>
    </citation>
    <scope>NUCLEOTIDE SEQUENCE [LARGE SCALE GENOMIC DNA]</scope>
    <source>
        <strain evidence="5 6">JCM 12603</strain>
    </source>
</reference>
<evidence type="ECO:0000256" key="2">
    <source>
        <dbReference type="SAM" id="Phobius"/>
    </source>
</evidence>
<gene>
    <name evidence="5" type="ORF">MPOR_13150</name>
</gene>
<feature type="compositionally biased region" description="Pro residues" evidence="1">
    <location>
        <begin position="264"/>
        <end position="285"/>
    </location>
</feature>
<keyword evidence="2" id="KW-1133">Transmembrane helix</keyword>
<keyword evidence="6" id="KW-1185">Reference proteome</keyword>
<dbReference type="InterPro" id="IPR055583">
    <property type="entry name" value="DUF7159"/>
</dbReference>
<evidence type="ECO:0000259" key="3">
    <source>
        <dbReference type="Pfam" id="PF23715"/>
    </source>
</evidence>
<evidence type="ECO:0000313" key="6">
    <source>
        <dbReference type="Proteomes" id="UP000466785"/>
    </source>
</evidence>
<protein>
    <submittedName>
        <fullName evidence="5">Uncharacterized protein</fullName>
    </submittedName>
</protein>
<dbReference type="Pfam" id="PF23715">
    <property type="entry name" value="DUF7157"/>
    <property type="match status" value="1"/>
</dbReference>
<feature type="domain" description="DUF7157" evidence="3">
    <location>
        <begin position="314"/>
        <end position="398"/>
    </location>
</feature>
<dbReference type="Proteomes" id="UP000466785">
    <property type="component" value="Chromosome"/>
</dbReference>
<proteinExistence type="predicted"/>
<feature type="transmembrane region" description="Helical" evidence="2">
    <location>
        <begin position="218"/>
        <end position="243"/>
    </location>
</feature>
<sequence length="402" mass="41224">MDLVLGLSMTSSSVRWVLVESAGEGATLDRGSLPLDHDQVFDADALLSALMDRTAGRLHAIGLNWTTSAEAAANAIWQALTDRGVENVIAVSDVEAAEALARGVAELAGGDRVVVCVAEPGTAVVASVSPDGVTAERVHPTELADVDGLSPDTVLVAGSGDVDAVVEALRQRTDADVIAADEADLALARGAALASESAVSLLDAESAPSRRALSPTAVAASVLVAAVVTFVVSLSIALGMTFTPDAEAPKMARSASEPLREAAPPSPAEAAPPAPKPLAPPPPAAPVPAEAVAAFVEVPDARPIVEPPAAPPAPQAPPPVYEEPIAPAPAYVPEAPAYVPPAPPPNYLPPEPAPAYVPPAPAPNVAPPQLNTPQPEPRLRDRIIERIPIINRFHEPEYDYTP</sequence>
<evidence type="ECO:0000256" key="1">
    <source>
        <dbReference type="SAM" id="MobiDB-lite"/>
    </source>
</evidence>
<dbReference type="EMBL" id="AP022570">
    <property type="protein sequence ID" value="BBX50289.1"/>
    <property type="molecule type" value="Genomic_DNA"/>
</dbReference>
<feature type="region of interest" description="Disordered" evidence="1">
    <location>
        <begin position="339"/>
        <end position="381"/>
    </location>
</feature>
<dbReference type="AlphaFoldDB" id="A0A6N4V799"/>